<protein>
    <submittedName>
        <fullName evidence="1">Uncharacterized protein</fullName>
    </submittedName>
</protein>
<name>A0A4Q9M4K5_9APHY</name>
<evidence type="ECO:0000313" key="1">
    <source>
        <dbReference type="EMBL" id="TBU21745.1"/>
    </source>
</evidence>
<dbReference type="EMBL" id="ML143579">
    <property type="protein sequence ID" value="TBU21745.1"/>
    <property type="molecule type" value="Genomic_DNA"/>
</dbReference>
<sequence>MFYEASGGLLRVHCRLDAHPLLLLVPSLLSDFVAEHPTGWIFPPNSWPCQNLAALPPTCTTVSSALPAVQATLPRKDKPRGSDWLDTTT</sequence>
<accession>A0A4Q9M4K5</accession>
<dbReference type="Proteomes" id="UP000292957">
    <property type="component" value="Unassembled WGS sequence"/>
</dbReference>
<proteinExistence type="predicted"/>
<organism evidence="1">
    <name type="scientific">Dichomitus squalens</name>
    <dbReference type="NCBI Taxonomy" id="114155"/>
    <lineage>
        <taxon>Eukaryota</taxon>
        <taxon>Fungi</taxon>
        <taxon>Dikarya</taxon>
        <taxon>Basidiomycota</taxon>
        <taxon>Agaricomycotina</taxon>
        <taxon>Agaricomycetes</taxon>
        <taxon>Polyporales</taxon>
        <taxon>Polyporaceae</taxon>
        <taxon>Dichomitus</taxon>
    </lineage>
</organism>
<gene>
    <name evidence="1" type="ORF">BD311DRAFT_827759</name>
</gene>
<reference evidence="1" key="1">
    <citation type="submission" date="2019-01" db="EMBL/GenBank/DDBJ databases">
        <title>Draft genome sequences of three monokaryotic isolates of the white-rot basidiomycete fungus Dichomitus squalens.</title>
        <authorList>
            <consortium name="DOE Joint Genome Institute"/>
            <person name="Lopez S.C."/>
            <person name="Andreopoulos B."/>
            <person name="Pangilinan J."/>
            <person name="Lipzen A."/>
            <person name="Riley R."/>
            <person name="Ahrendt S."/>
            <person name="Ng V."/>
            <person name="Barry K."/>
            <person name="Daum C."/>
            <person name="Grigoriev I.V."/>
            <person name="Hilden K.S."/>
            <person name="Makela M.R."/>
            <person name="de Vries R.P."/>
        </authorList>
    </citation>
    <scope>NUCLEOTIDE SEQUENCE [LARGE SCALE GENOMIC DNA]</scope>
    <source>
        <strain evidence="1">OM18370.1</strain>
    </source>
</reference>
<dbReference type="AlphaFoldDB" id="A0A4Q9M4K5"/>